<dbReference type="InterPro" id="IPR009339">
    <property type="entry name" value="DUF998"/>
</dbReference>
<feature type="transmembrane region" description="Helical" evidence="1">
    <location>
        <begin position="117"/>
        <end position="134"/>
    </location>
</feature>
<keyword evidence="1" id="KW-0472">Membrane</keyword>
<dbReference type="RefSeq" id="WP_203956244.1">
    <property type="nucleotide sequence ID" value="NZ_BOOO01000034.1"/>
</dbReference>
<dbReference type="EMBL" id="BOOO01000034">
    <property type="protein sequence ID" value="GII32350.1"/>
    <property type="molecule type" value="Genomic_DNA"/>
</dbReference>
<feature type="transmembrane region" description="Helical" evidence="1">
    <location>
        <begin position="184"/>
        <end position="201"/>
    </location>
</feature>
<feature type="transmembrane region" description="Helical" evidence="1">
    <location>
        <begin position="79"/>
        <end position="97"/>
    </location>
</feature>
<sequence length="208" mass="21779">MTLHAFPAMRFPVLAGLGACAVAFAVSDVVNREMSPVAEVVSRFVNTHAGWLVTVGMYGLALASAVFTVGVARTRASRTGSWLFGIWSAGLLLAAVFPADPPGRWDDPSVSETIHGLAAWVALLAFLAAAVLLTRRWRREPGMPGALTAVTAAVVLGMILFVITMVDVMGARALPSVIGLTERIVLAADVAWIAVATIGLTRSGGARR</sequence>
<proteinExistence type="predicted"/>
<protein>
    <recommendedName>
        <fullName evidence="4">DUF998 domain-containing protein</fullName>
    </recommendedName>
</protein>
<keyword evidence="1" id="KW-1133">Transmembrane helix</keyword>
<dbReference type="Proteomes" id="UP000650628">
    <property type="component" value="Unassembled WGS sequence"/>
</dbReference>
<dbReference type="AlphaFoldDB" id="A0A8J3TSQ2"/>
<evidence type="ECO:0000256" key="1">
    <source>
        <dbReference type="SAM" id="Phobius"/>
    </source>
</evidence>
<feature type="transmembrane region" description="Helical" evidence="1">
    <location>
        <begin position="49"/>
        <end position="72"/>
    </location>
</feature>
<evidence type="ECO:0000313" key="3">
    <source>
        <dbReference type="Proteomes" id="UP000650628"/>
    </source>
</evidence>
<comment type="caution">
    <text evidence="2">The sequence shown here is derived from an EMBL/GenBank/DDBJ whole genome shotgun (WGS) entry which is preliminary data.</text>
</comment>
<evidence type="ECO:0008006" key="4">
    <source>
        <dbReference type="Google" id="ProtNLM"/>
    </source>
</evidence>
<keyword evidence="3" id="KW-1185">Reference proteome</keyword>
<keyword evidence="1" id="KW-0812">Transmembrane</keyword>
<feature type="transmembrane region" description="Helical" evidence="1">
    <location>
        <begin position="146"/>
        <end position="164"/>
    </location>
</feature>
<name>A0A8J3TSQ2_9ACTN</name>
<accession>A0A8J3TSQ2</accession>
<organism evidence="2 3">
    <name type="scientific">Planotetraspora mira</name>
    <dbReference type="NCBI Taxonomy" id="58121"/>
    <lineage>
        <taxon>Bacteria</taxon>
        <taxon>Bacillati</taxon>
        <taxon>Actinomycetota</taxon>
        <taxon>Actinomycetes</taxon>
        <taxon>Streptosporangiales</taxon>
        <taxon>Streptosporangiaceae</taxon>
        <taxon>Planotetraspora</taxon>
    </lineage>
</organism>
<gene>
    <name evidence="2" type="ORF">Pmi06nite_57920</name>
</gene>
<evidence type="ECO:0000313" key="2">
    <source>
        <dbReference type="EMBL" id="GII32350.1"/>
    </source>
</evidence>
<dbReference type="Pfam" id="PF06197">
    <property type="entry name" value="DUF998"/>
    <property type="match status" value="1"/>
</dbReference>
<reference evidence="2 3" key="1">
    <citation type="submission" date="2021-01" db="EMBL/GenBank/DDBJ databases">
        <title>Whole genome shotgun sequence of Planotetraspora mira NBRC 15435.</title>
        <authorList>
            <person name="Komaki H."/>
            <person name="Tamura T."/>
        </authorList>
    </citation>
    <scope>NUCLEOTIDE SEQUENCE [LARGE SCALE GENOMIC DNA]</scope>
    <source>
        <strain evidence="2 3">NBRC 15435</strain>
    </source>
</reference>